<name>A0A3G2T8Y9_9GAMM</name>
<evidence type="ECO:0000313" key="1">
    <source>
        <dbReference type="EMBL" id="AYO56286.1"/>
    </source>
</evidence>
<dbReference type="AlphaFoldDB" id="A0A3G2T8Y9"/>
<reference evidence="1 2" key="1">
    <citation type="submission" date="2018-10" db="EMBL/GenBank/DDBJ databases">
        <title>The complete genome of Acinetobacter wuhouensis strain WCHAW010062.</title>
        <authorList>
            <person name="Hu Y."/>
            <person name="Long H."/>
            <person name="Feng Y."/>
            <person name="Zong Z."/>
        </authorList>
    </citation>
    <scope>NUCLEOTIDE SEQUENCE [LARGE SCALE GENOMIC DNA]</scope>
    <source>
        <strain evidence="1 2">WCHAW010062</strain>
    </source>
</reference>
<accession>A0A3G2T8Y9</accession>
<sequence length="124" mass="13714">MRRSIVLGLCGAVLSVQCVAESHSKTLSQAQFDQRIQMYTDQVNATKHILDEENVTVDATEQRRAFCSRLEAYQAIAELAQQNIGLDTANMMLIIANNFLDRQKQSMAQSGMTVGVFCANQAAK</sequence>
<dbReference type="EMBL" id="CP033133">
    <property type="protein sequence ID" value="AYO56286.1"/>
    <property type="molecule type" value="Genomic_DNA"/>
</dbReference>
<proteinExistence type="predicted"/>
<organism evidence="1 2">
    <name type="scientific">Acinetobacter wuhouensis</name>
    <dbReference type="NCBI Taxonomy" id="1879050"/>
    <lineage>
        <taxon>Bacteria</taxon>
        <taxon>Pseudomonadati</taxon>
        <taxon>Pseudomonadota</taxon>
        <taxon>Gammaproteobacteria</taxon>
        <taxon>Moraxellales</taxon>
        <taxon>Moraxellaceae</taxon>
        <taxon>Acinetobacter</taxon>
    </lineage>
</organism>
<dbReference type="RefSeq" id="WP_087553024.1">
    <property type="nucleotide sequence ID" value="NZ_CP033133.1"/>
</dbReference>
<evidence type="ECO:0000313" key="2">
    <source>
        <dbReference type="Proteomes" id="UP000279962"/>
    </source>
</evidence>
<dbReference type="Proteomes" id="UP000279962">
    <property type="component" value="Chromosome"/>
</dbReference>
<protein>
    <submittedName>
        <fullName evidence="1">Uncharacterized protein</fullName>
    </submittedName>
</protein>
<gene>
    <name evidence="1" type="ORF">CDG68_11105</name>
</gene>